<dbReference type="PANTHER" id="PTHR45228">
    <property type="entry name" value="CYCLIC DI-GMP PHOSPHODIESTERASE TM_0186-RELATED"/>
    <property type="match status" value="1"/>
</dbReference>
<dbReference type="InterPro" id="IPR003607">
    <property type="entry name" value="HD/PDEase_dom"/>
</dbReference>
<dbReference type="Gene3D" id="3.40.50.2300">
    <property type="match status" value="1"/>
</dbReference>
<proteinExistence type="predicted"/>
<reference evidence="3" key="1">
    <citation type="submission" date="2018-06" db="EMBL/GenBank/DDBJ databases">
        <authorList>
            <person name="Zhirakovskaya E."/>
        </authorList>
    </citation>
    <scope>NUCLEOTIDE SEQUENCE</scope>
</reference>
<feature type="domain" description="Response regulatory" evidence="1">
    <location>
        <begin position="3"/>
        <end position="124"/>
    </location>
</feature>
<dbReference type="InterPro" id="IPR052020">
    <property type="entry name" value="Cyclic_di-GMP/3'3'-cGAMP_PDE"/>
</dbReference>
<gene>
    <name evidence="3" type="ORF">MNBD_GAMMA21-56</name>
</gene>
<evidence type="ECO:0000259" key="2">
    <source>
        <dbReference type="PROSITE" id="PS51832"/>
    </source>
</evidence>
<dbReference type="SUPFAM" id="SSF109604">
    <property type="entry name" value="HD-domain/PDEase-like"/>
    <property type="match status" value="1"/>
</dbReference>
<dbReference type="PANTHER" id="PTHR45228:SF1">
    <property type="entry name" value="CYCLIC DI-GMP PHOSPHODIESTERASE TM_0186"/>
    <property type="match status" value="1"/>
</dbReference>
<name>A0A3B0ZB42_9ZZZZ</name>
<dbReference type="SUPFAM" id="SSF52172">
    <property type="entry name" value="CheY-like"/>
    <property type="match status" value="1"/>
</dbReference>
<dbReference type="InterPro" id="IPR037522">
    <property type="entry name" value="HD_GYP_dom"/>
</dbReference>
<dbReference type="Pfam" id="PF00072">
    <property type="entry name" value="Response_reg"/>
    <property type="match status" value="1"/>
</dbReference>
<dbReference type="Pfam" id="PF13487">
    <property type="entry name" value="HD_5"/>
    <property type="match status" value="1"/>
</dbReference>
<dbReference type="CDD" id="cd17551">
    <property type="entry name" value="REC_RpfG-like"/>
    <property type="match status" value="1"/>
</dbReference>
<dbReference type="Gene3D" id="1.10.3210.10">
    <property type="entry name" value="Hypothetical protein af1432"/>
    <property type="match status" value="1"/>
</dbReference>
<dbReference type="EMBL" id="UOFR01000001">
    <property type="protein sequence ID" value="VAW90615.1"/>
    <property type="molecule type" value="Genomic_DNA"/>
</dbReference>
<evidence type="ECO:0000259" key="1">
    <source>
        <dbReference type="PROSITE" id="PS50110"/>
    </source>
</evidence>
<dbReference type="SMART" id="SM00448">
    <property type="entry name" value="REC"/>
    <property type="match status" value="1"/>
</dbReference>
<dbReference type="InterPro" id="IPR001789">
    <property type="entry name" value="Sig_transdc_resp-reg_receiver"/>
</dbReference>
<dbReference type="PROSITE" id="PS51832">
    <property type="entry name" value="HD_GYP"/>
    <property type="match status" value="1"/>
</dbReference>
<dbReference type="PROSITE" id="PS50110">
    <property type="entry name" value="RESPONSE_REGULATORY"/>
    <property type="match status" value="1"/>
</dbReference>
<feature type="domain" description="HD-GYP" evidence="2">
    <location>
        <begin position="151"/>
        <end position="348"/>
    </location>
</feature>
<evidence type="ECO:0000313" key="3">
    <source>
        <dbReference type="EMBL" id="VAW90615.1"/>
    </source>
</evidence>
<dbReference type="CDD" id="cd00077">
    <property type="entry name" value="HDc"/>
    <property type="match status" value="1"/>
</dbReference>
<sequence length="367" mass="41727">MASIIIIDDQSTTLKLLAQLVKSLDFNTETIQVTTFDQSTEALNWVRYNTPDMVLIDYKMPEINGIEFIKLFRRSKGCESIPIIMITAYDEQDIRYKALDAGASDFLSKPIDHHECRARCKNLLSLRASQLMLEKRNYVLQHKVANSTNAIIERERETLLRLARAGEYRDEETGNHILRIAKYSRLIAELIGLDELHCDLIEQASPMHDLGKIGITDSILLKQGRLTNDEFDVMKSHTLIGYEILKDSPSKYLQAGASIALGHHEHFNGLGYPYAMKGEEIPIEARIVAIADVFDALTSVRPYKDAWSINDAVTFIQTQRGKQFDPDCADVFIENLDRVEVIYNAFNEISPQNSKEEPDLCQQQDLS</sequence>
<protein>
    <submittedName>
        <fullName evidence="3">Response regulator</fullName>
    </submittedName>
</protein>
<organism evidence="3">
    <name type="scientific">hydrothermal vent metagenome</name>
    <dbReference type="NCBI Taxonomy" id="652676"/>
    <lineage>
        <taxon>unclassified sequences</taxon>
        <taxon>metagenomes</taxon>
        <taxon>ecological metagenomes</taxon>
    </lineage>
</organism>
<accession>A0A3B0ZB42</accession>
<dbReference type="GO" id="GO:0000160">
    <property type="term" value="P:phosphorelay signal transduction system"/>
    <property type="evidence" value="ECO:0007669"/>
    <property type="project" value="InterPro"/>
</dbReference>
<dbReference type="AlphaFoldDB" id="A0A3B0ZB42"/>
<dbReference type="InterPro" id="IPR011006">
    <property type="entry name" value="CheY-like_superfamily"/>
</dbReference>
<dbReference type="SMART" id="SM00471">
    <property type="entry name" value="HDc"/>
    <property type="match status" value="1"/>
</dbReference>